<reference evidence="2" key="1">
    <citation type="submission" date="2022-04" db="EMBL/GenBank/DDBJ databases">
        <title>Carnegiea gigantea Genome sequencing and assembly v2.</title>
        <authorList>
            <person name="Copetti D."/>
            <person name="Sanderson M.J."/>
            <person name="Burquez A."/>
            <person name="Wojciechowski M.F."/>
        </authorList>
    </citation>
    <scope>NUCLEOTIDE SEQUENCE</scope>
    <source>
        <strain evidence="2">SGP5-SGP5p</strain>
        <tissue evidence="2">Aerial part</tissue>
    </source>
</reference>
<feature type="compositionally biased region" description="Polar residues" evidence="1">
    <location>
        <begin position="27"/>
        <end position="36"/>
    </location>
</feature>
<evidence type="ECO:0000313" key="3">
    <source>
        <dbReference type="Proteomes" id="UP001153076"/>
    </source>
</evidence>
<dbReference type="Proteomes" id="UP001153076">
    <property type="component" value="Unassembled WGS sequence"/>
</dbReference>
<gene>
    <name evidence="2" type="ORF">Cgig2_028216</name>
</gene>
<protein>
    <submittedName>
        <fullName evidence="2">Uncharacterized protein</fullName>
    </submittedName>
</protein>
<sequence length="172" mass="19219">MIKKAIADPQSAHMEFRNLQLKDKVNNDSGSTSFSPTLRLHKPDSEDQISRTILVQAQIDKRGIAKKDDEKRVGAARTSEKLEEVGPSDALRKRQPKNLPLAYSSLYVILLTKQDSELSQDELVISEYVFSKVEDVDDGKPLFDGCGDKEATRVSIATLKPGQEFEMNVINI</sequence>
<dbReference type="EMBL" id="JAKOGI010001386">
    <property type="protein sequence ID" value="KAJ8425871.1"/>
    <property type="molecule type" value="Genomic_DNA"/>
</dbReference>
<comment type="caution">
    <text evidence="2">The sequence shown here is derived from an EMBL/GenBank/DDBJ whole genome shotgun (WGS) entry which is preliminary data.</text>
</comment>
<organism evidence="2 3">
    <name type="scientific">Carnegiea gigantea</name>
    <dbReference type="NCBI Taxonomy" id="171969"/>
    <lineage>
        <taxon>Eukaryota</taxon>
        <taxon>Viridiplantae</taxon>
        <taxon>Streptophyta</taxon>
        <taxon>Embryophyta</taxon>
        <taxon>Tracheophyta</taxon>
        <taxon>Spermatophyta</taxon>
        <taxon>Magnoliopsida</taxon>
        <taxon>eudicotyledons</taxon>
        <taxon>Gunneridae</taxon>
        <taxon>Pentapetalae</taxon>
        <taxon>Caryophyllales</taxon>
        <taxon>Cactineae</taxon>
        <taxon>Cactaceae</taxon>
        <taxon>Cactoideae</taxon>
        <taxon>Echinocereeae</taxon>
        <taxon>Carnegiea</taxon>
    </lineage>
</organism>
<name>A0A9Q1JM69_9CARY</name>
<keyword evidence="3" id="KW-1185">Reference proteome</keyword>
<feature type="region of interest" description="Disordered" evidence="1">
    <location>
        <begin position="65"/>
        <end position="89"/>
    </location>
</feature>
<feature type="region of interest" description="Disordered" evidence="1">
    <location>
        <begin position="22"/>
        <end position="46"/>
    </location>
</feature>
<dbReference type="AlphaFoldDB" id="A0A9Q1JM69"/>
<evidence type="ECO:0000313" key="2">
    <source>
        <dbReference type="EMBL" id="KAJ8425871.1"/>
    </source>
</evidence>
<accession>A0A9Q1JM69</accession>
<evidence type="ECO:0000256" key="1">
    <source>
        <dbReference type="SAM" id="MobiDB-lite"/>
    </source>
</evidence>
<feature type="compositionally biased region" description="Basic and acidic residues" evidence="1">
    <location>
        <begin position="65"/>
        <end position="84"/>
    </location>
</feature>
<proteinExistence type="predicted"/>